<dbReference type="InterPro" id="IPR005982">
    <property type="entry name" value="Thioredox_Rdtase"/>
</dbReference>
<evidence type="ECO:0000256" key="7">
    <source>
        <dbReference type="RuleBase" id="RU003880"/>
    </source>
</evidence>
<evidence type="ECO:0000259" key="9">
    <source>
        <dbReference type="Pfam" id="PF07992"/>
    </source>
</evidence>
<gene>
    <name evidence="10" type="primary">trxB</name>
    <name evidence="10" type="ORF">HYG86_06285</name>
</gene>
<protein>
    <recommendedName>
        <fullName evidence="7">Thioredoxin reductase</fullName>
        <ecNumber evidence="7">1.8.1.9</ecNumber>
    </recommendedName>
</protein>
<dbReference type="GO" id="GO:0005737">
    <property type="term" value="C:cytoplasm"/>
    <property type="evidence" value="ECO:0007669"/>
    <property type="project" value="InterPro"/>
</dbReference>
<comment type="catalytic activity">
    <reaction evidence="7">
        <text>[thioredoxin]-dithiol + NADP(+) = [thioredoxin]-disulfide + NADPH + H(+)</text>
        <dbReference type="Rhea" id="RHEA:20345"/>
        <dbReference type="Rhea" id="RHEA-COMP:10698"/>
        <dbReference type="Rhea" id="RHEA-COMP:10700"/>
        <dbReference type="ChEBI" id="CHEBI:15378"/>
        <dbReference type="ChEBI" id="CHEBI:29950"/>
        <dbReference type="ChEBI" id="CHEBI:50058"/>
        <dbReference type="ChEBI" id="CHEBI:57783"/>
        <dbReference type="ChEBI" id="CHEBI:58349"/>
        <dbReference type="EC" id="1.8.1.9"/>
    </reaction>
</comment>
<keyword evidence="2 7" id="KW-0285">Flavoprotein</keyword>
<keyword evidence="4 7" id="KW-0560">Oxidoreductase</keyword>
<keyword evidence="5" id="KW-1015">Disulfide bond</keyword>
<evidence type="ECO:0000313" key="10">
    <source>
        <dbReference type="EMBL" id="QNO14406.1"/>
    </source>
</evidence>
<dbReference type="PROSITE" id="PS00573">
    <property type="entry name" value="PYRIDINE_REDOX_2"/>
    <property type="match status" value="1"/>
</dbReference>
<organism evidence="10 11">
    <name type="scientific">Alkalicella caledoniensis</name>
    <dbReference type="NCBI Taxonomy" id="2731377"/>
    <lineage>
        <taxon>Bacteria</taxon>
        <taxon>Bacillati</taxon>
        <taxon>Bacillota</taxon>
        <taxon>Clostridia</taxon>
        <taxon>Eubacteriales</taxon>
        <taxon>Proteinivoracaceae</taxon>
        <taxon>Alkalicella</taxon>
    </lineage>
</organism>
<evidence type="ECO:0000256" key="2">
    <source>
        <dbReference type="ARBA" id="ARBA00022630"/>
    </source>
</evidence>
<evidence type="ECO:0000256" key="5">
    <source>
        <dbReference type="ARBA" id="ARBA00023157"/>
    </source>
</evidence>
<keyword evidence="6 7" id="KW-0676">Redox-active center</keyword>
<dbReference type="NCBIfam" id="TIGR01292">
    <property type="entry name" value="TRX_reduct"/>
    <property type="match status" value="1"/>
</dbReference>
<keyword evidence="8" id="KW-0521">NADP</keyword>
<dbReference type="PRINTS" id="PR00368">
    <property type="entry name" value="FADPNR"/>
</dbReference>
<evidence type="ECO:0000313" key="11">
    <source>
        <dbReference type="Proteomes" id="UP000516160"/>
    </source>
</evidence>
<dbReference type="EC" id="1.8.1.9" evidence="7"/>
<comment type="cofactor">
    <cofactor evidence="8">
        <name>FAD</name>
        <dbReference type="ChEBI" id="CHEBI:57692"/>
    </cofactor>
    <text evidence="8">Binds 1 FAD per subunit.</text>
</comment>
<name>A0A7G9W6U4_ALKCA</name>
<dbReference type="PANTHER" id="PTHR48105">
    <property type="entry name" value="THIOREDOXIN REDUCTASE 1-RELATED-RELATED"/>
    <property type="match status" value="1"/>
</dbReference>
<dbReference type="GO" id="GO:0019430">
    <property type="term" value="P:removal of superoxide radicals"/>
    <property type="evidence" value="ECO:0007669"/>
    <property type="project" value="UniProtKB-UniRule"/>
</dbReference>
<reference evidence="10 11" key="1">
    <citation type="submission" date="2020-07" db="EMBL/GenBank/DDBJ databases">
        <title>Alkalicella. sp. LB2 genome.</title>
        <authorList>
            <person name="Postec A."/>
            <person name="Quemeneur M."/>
        </authorList>
    </citation>
    <scope>NUCLEOTIDE SEQUENCE [LARGE SCALE GENOMIC DNA]</scope>
    <source>
        <strain evidence="10 11">LB2</strain>
    </source>
</reference>
<comment type="similarity">
    <text evidence="1 7">Belongs to the class-II pyridine nucleotide-disulfide oxidoreductase family.</text>
</comment>
<dbReference type="AlphaFoldDB" id="A0A7G9W6U4"/>
<dbReference type="EMBL" id="CP058559">
    <property type="protein sequence ID" value="QNO14406.1"/>
    <property type="molecule type" value="Genomic_DNA"/>
</dbReference>
<feature type="domain" description="FAD/NAD(P)-binding" evidence="9">
    <location>
        <begin position="3"/>
        <end position="289"/>
    </location>
</feature>
<comment type="subunit">
    <text evidence="7">Homodimer.</text>
</comment>
<keyword evidence="3 7" id="KW-0274">FAD</keyword>
<dbReference type="PRINTS" id="PR00469">
    <property type="entry name" value="PNDRDTASEII"/>
</dbReference>
<dbReference type="RefSeq" id="WP_213168069.1">
    <property type="nucleotide sequence ID" value="NZ_CP058559.1"/>
</dbReference>
<dbReference type="InterPro" id="IPR050097">
    <property type="entry name" value="Ferredoxin-NADP_redctase_2"/>
</dbReference>
<evidence type="ECO:0000256" key="3">
    <source>
        <dbReference type="ARBA" id="ARBA00022827"/>
    </source>
</evidence>
<dbReference type="Proteomes" id="UP000516160">
    <property type="component" value="Chromosome"/>
</dbReference>
<dbReference type="InterPro" id="IPR036188">
    <property type="entry name" value="FAD/NAD-bd_sf"/>
</dbReference>
<dbReference type="Pfam" id="PF07992">
    <property type="entry name" value="Pyr_redox_2"/>
    <property type="match status" value="1"/>
</dbReference>
<keyword evidence="11" id="KW-1185">Reference proteome</keyword>
<dbReference type="Gene3D" id="3.50.50.60">
    <property type="entry name" value="FAD/NAD(P)-binding domain"/>
    <property type="match status" value="2"/>
</dbReference>
<evidence type="ECO:0000256" key="6">
    <source>
        <dbReference type="ARBA" id="ARBA00023284"/>
    </source>
</evidence>
<dbReference type="KEGG" id="acae:HYG86_06285"/>
<dbReference type="InterPro" id="IPR023753">
    <property type="entry name" value="FAD/NAD-binding_dom"/>
</dbReference>
<evidence type="ECO:0000256" key="1">
    <source>
        <dbReference type="ARBA" id="ARBA00009333"/>
    </source>
</evidence>
<evidence type="ECO:0000256" key="8">
    <source>
        <dbReference type="RuleBase" id="RU003881"/>
    </source>
</evidence>
<dbReference type="GO" id="GO:0004791">
    <property type="term" value="F:thioredoxin-disulfide reductase (NADPH) activity"/>
    <property type="evidence" value="ECO:0007669"/>
    <property type="project" value="UniProtKB-UniRule"/>
</dbReference>
<accession>A0A7G9W6U4</accession>
<sequence>MIYDCIIIGAGPAGLSAAIYSARAELKTLLIDKQGPGGQAATTHLVENYPGFASITGPDLATSMFNQAMDLGVDIAIEEITDLTLQGEVKEIITDGGEYKGKTVILATGVKPRQLNVPGEIHFRGKGVSYCATCDGAFFKGKTVAVVGGGDSAVEEANFLTRFVEKLYIIHRRDELRATKIVQKRAFANEKIEFVYDSVVKEIQGENKVDSVLIENVNTKEKSAIEADGVFIYVGNDPSTDFLKGQISLSEQGYIITNENMETNVPGVFAAGDIRVKVLRQIVTAAADGAIASVMAEKYIENLE</sequence>
<dbReference type="SUPFAM" id="SSF51905">
    <property type="entry name" value="FAD/NAD(P)-binding domain"/>
    <property type="match status" value="1"/>
</dbReference>
<dbReference type="InterPro" id="IPR008255">
    <property type="entry name" value="Pyr_nucl-diS_OxRdtase_2_AS"/>
</dbReference>
<evidence type="ECO:0000256" key="4">
    <source>
        <dbReference type="ARBA" id="ARBA00023002"/>
    </source>
</evidence>
<proteinExistence type="inferred from homology"/>